<evidence type="ECO:0000313" key="1">
    <source>
        <dbReference type="EMBL" id="KAI0063089.1"/>
    </source>
</evidence>
<comment type="caution">
    <text evidence="1">The sequence shown here is derived from an EMBL/GenBank/DDBJ whole genome shotgun (WGS) entry which is preliminary data.</text>
</comment>
<organism evidence="1 2">
    <name type="scientific">Artomyces pyxidatus</name>
    <dbReference type="NCBI Taxonomy" id="48021"/>
    <lineage>
        <taxon>Eukaryota</taxon>
        <taxon>Fungi</taxon>
        <taxon>Dikarya</taxon>
        <taxon>Basidiomycota</taxon>
        <taxon>Agaricomycotina</taxon>
        <taxon>Agaricomycetes</taxon>
        <taxon>Russulales</taxon>
        <taxon>Auriscalpiaceae</taxon>
        <taxon>Artomyces</taxon>
    </lineage>
</organism>
<evidence type="ECO:0000313" key="2">
    <source>
        <dbReference type="Proteomes" id="UP000814140"/>
    </source>
</evidence>
<sequence length="551" mass="61277">MLLLRRAALFRAPSLRPARSYTSSQSARGGTLSRRILLASGGVLSASALLGYGYSTIHADAHPKERERPPIPLVKLVKAYAVYAMCSIPFLVDYSPSILAFLTSIPGIRQITEAFVRVTFFDHFVGGDTAHACLPLLHQLRSENKGALFSYSVEVDENEAAGEARKAREPVHKRIVKEMVRCIDVAADFEDQFAPQATAAVGRRTWVAIKLSALLPNAEALHHFSSYLVKTQTPLSPPVPFPGCPRTTDLECLTTGKVKDRSPMTDQDIVDLKELYDDLVMICKHAQDRKVRIIIDAEYRYDFLNYAQPAIDSISLALMRQFNALPSRRSWAASSHAPLVYVTFQAYLRRTPEYLAQSLKDAKAGKYSLGVKLVRGAYHPQEVAAHHAVKSLSVSPDLHPPVWPTKTETDCCYNACAGLLIHAVQTPGVGVLFGSHNWASCQYILDELVKTRLAVRETEDGDDVVRIRDDVAERVTLAQLYGMSDALTNHLVDKTRSSAPFVIKYVPYGALEEVMPYLSRRAIENKSVLGNGQAAEERRQAWKQIWQRLFG</sequence>
<name>A0ACB8T327_9AGAM</name>
<dbReference type="Proteomes" id="UP000814140">
    <property type="component" value="Unassembled WGS sequence"/>
</dbReference>
<reference evidence="1" key="2">
    <citation type="journal article" date="2022" name="New Phytol.">
        <title>Evolutionary transition to the ectomycorrhizal habit in the genomes of a hyperdiverse lineage of mushroom-forming fungi.</title>
        <authorList>
            <person name="Looney B."/>
            <person name="Miyauchi S."/>
            <person name="Morin E."/>
            <person name="Drula E."/>
            <person name="Courty P.E."/>
            <person name="Kohler A."/>
            <person name="Kuo A."/>
            <person name="LaButti K."/>
            <person name="Pangilinan J."/>
            <person name="Lipzen A."/>
            <person name="Riley R."/>
            <person name="Andreopoulos W."/>
            <person name="He G."/>
            <person name="Johnson J."/>
            <person name="Nolan M."/>
            <person name="Tritt A."/>
            <person name="Barry K.W."/>
            <person name="Grigoriev I.V."/>
            <person name="Nagy L.G."/>
            <person name="Hibbett D."/>
            <person name="Henrissat B."/>
            <person name="Matheny P.B."/>
            <person name="Labbe J."/>
            <person name="Martin F.M."/>
        </authorList>
    </citation>
    <scope>NUCLEOTIDE SEQUENCE</scope>
    <source>
        <strain evidence="1">HHB10654</strain>
    </source>
</reference>
<proteinExistence type="predicted"/>
<dbReference type="EMBL" id="MU277204">
    <property type="protein sequence ID" value="KAI0063089.1"/>
    <property type="molecule type" value="Genomic_DNA"/>
</dbReference>
<keyword evidence="2" id="KW-1185">Reference proteome</keyword>
<gene>
    <name evidence="1" type="ORF">BV25DRAFT_1802557</name>
</gene>
<protein>
    <submittedName>
        <fullName evidence="1">FAD-linked oxidoreductase</fullName>
    </submittedName>
</protein>
<reference evidence="1" key="1">
    <citation type="submission" date="2021-03" db="EMBL/GenBank/DDBJ databases">
        <authorList>
            <consortium name="DOE Joint Genome Institute"/>
            <person name="Ahrendt S."/>
            <person name="Looney B.P."/>
            <person name="Miyauchi S."/>
            <person name="Morin E."/>
            <person name="Drula E."/>
            <person name="Courty P.E."/>
            <person name="Chicoki N."/>
            <person name="Fauchery L."/>
            <person name="Kohler A."/>
            <person name="Kuo A."/>
            <person name="Labutti K."/>
            <person name="Pangilinan J."/>
            <person name="Lipzen A."/>
            <person name="Riley R."/>
            <person name="Andreopoulos W."/>
            <person name="He G."/>
            <person name="Johnson J."/>
            <person name="Barry K.W."/>
            <person name="Grigoriev I.V."/>
            <person name="Nagy L."/>
            <person name="Hibbett D."/>
            <person name="Henrissat B."/>
            <person name="Matheny P.B."/>
            <person name="Labbe J."/>
            <person name="Martin F."/>
        </authorList>
    </citation>
    <scope>NUCLEOTIDE SEQUENCE</scope>
    <source>
        <strain evidence="1">HHB10654</strain>
    </source>
</reference>
<accession>A0ACB8T327</accession>